<gene>
    <name evidence="6" type="ORF">P43SY_007160</name>
</gene>
<dbReference type="PROSITE" id="PS51304">
    <property type="entry name" value="GALECTIN"/>
    <property type="match status" value="1"/>
</dbReference>
<feature type="region of interest" description="Disordered" evidence="3">
    <location>
        <begin position="151"/>
        <end position="176"/>
    </location>
</feature>
<dbReference type="InterPro" id="IPR035979">
    <property type="entry name" value="RBD_domain_sf"/>
</dbReference>
<dbReference type="Pfam" id="PF00337">
    <property type="entry name" value="Gal-bind_lectin"/>
    <property type="match status" value="1"/>
</dbReference>
<dbReference type="Gene3D" id="2.60.120.200">
    <property type="match status" value="1"/>
</dbReference>
<dbReference type="InterPro" id="IPR000504">
    <property type="entry name" value="RRM_dom"/>
</dbReference>
<evidence type="ECO:0000259" key="5">
    <source>
        <dbReference type="PROSITE" id="PS51304"/>
    </source>
</evidence>
<sequence>MGDVEVETAAAAAAPATQEELSTANTLQQHLQLQACDGKYVTSQEILLLELYKAMTEGPSGVISGANGAAGDVGGASGGGIASTGGAGATSVSGGKGQAAAGAANGAHDAAHAAAGSHAASLAKSSSLASSGTPKRSAVSDRERVQNFLLQRQNSAGASSGATPTPRSAAGASASSSMSAVERAKLVMAKKAGQAASKPLARASSLGSGASGHSSGGASSAGAASSSSAVKRVNPLADILKGGSGSVVGAVAAAVAKRPRTAKVELKPGEIRLNGGRSSIQLPVESFLRNEDWDSATDSPLDLVLPEVAFATNNTLIVHATMPPRSMRFCLNISTQASMLSGAPYPGTVVYHFNPRRQRGGMIIQNSNIDGRWGCSQPLPRCPITFGEPFTLRLTIIPNGFLVFIEEVFQDEFKHRVPIREGENLVLTVPTRDENGNPEGVVVHSVWWGHAEPPANIDALRRGVGGGGGNSMGYNRGGYDGGGRNYRGGPGGGGGGGRFHGNPHPFEVYVGNLPPGTTRDELSFLFQYLGYETVRITARGFGFVTLRSAEDMHRAVEDLDGRDFNGMKLKVSVALAPK</sequence>
<evidence type="ECO:0000313" key="6">
    <source>
        <dbReference type="EMBL" id="KAJ0396670.1"/>
    </source>
</evidence>
<evidence type="ECO:0000256" key="3">
    <source>
        <dbReference type="SAM" id="MobiDB-lite"/>
    </source>
</evidence>
<evidence type="ECO:0000313" key="7">
    <source>
        <dbReference type="Proteomes" id="UP001209570"/>
    </source>
</evidence>
<dbReference type="SMART" id="SM00908">
    <property type="entry name" value="Gal-bind_lectin"/>
    <property type="match status" value="1"/>
</dbReference>
<feature type="domain" description="Galectin" evidence="5">
    <location>
        <begin position="302"/>
        <end position="444"/>
    </location>
</feature>
<evidence type="ECO:0000259" key="4">
    <source>
        <dbReference type="PROSITE" id="PS50102"/>
    </source>
</evidence>
<reference evidence="6" key="1">
    <citation type="submission" date="2021-12" db="EMBL/GenBank/DDBJ databases">
        <title>Prjna785345.</title>
        <authorList>
            <person name="Rujirawat T."/>
            <person name="Krajaejun T."/>
        </authorList>
    </citation>
    <scope>NUCLEOTIDE SEQUENCE</scope>
    <source>
        <strain evidence="6">Pi057C3</strain>
    </source>
</reference>
<feature type="region of interest" description="Disordered" evidence="3">
    <location>
        <begin position="203"/>
        <end position="225"/>
    </location>
</feature>
<evidence type="ECO:0000256" key="1">
    <source>
        <dbReference type="ARBA" id="ARBA00022884"/>
    </source>
</evidence>
<evidence type="ECO:0000256" key="2">
    <source>
        <dbReference type="PROSITE-ProRule" id="PRU00176"/>
    </source>
</evidence>
<dbReference type="CDD" id="cd00590">
    <property type="entry name" value="RRM_SF"/>
    <property type="match status" value="1"/>
</dbReference>
<dbReference type="GO" id="GO:0030246">
    <property type="term" value="F:carbohydrate binding"/>
    <property type="evidence" value="ECO:0007669"/>
    <property type="project" value="InterPro"/>
</dbReference>
<dbReference type="InterPro" id="IPR013320">
    <property type="entry name" value="ConA-like_dom_sf"/>
</dbReference>
<name>A0AAD5LYF0_PYTIN</name>
<dbReference type="Proteomes" id="UP001209570">
    <property type="component" value="Unassembled WGS sequence"/>
</dbReference>
<dbReference type="GO" id="GO:0003729">
    <property type="term" value="F:mRNA binding"/>
    <property type="evidence" value="ECO:0007669"/>
    <property type="project" value="TreeGrafter"/>
</dbReference>
<proteinExistence type="predicted"/>
<comment type="caution">
    <text evidence="6">The sequence shown here is derived from an EMBL/GenBank/DDBJ whole genome shotgun (WGS) entry which is preliminary data.</text>
</comment>
<feature type="domain" description="RRM" evidence="4">
    <location>
        <begin position="506"/>
        <end position="576"/>
    </location>
</feature>
<dbReference type="PANTHER" id="PTHR48025">
    <property type="entry name" value="OS02G0815200 PROTEIN"/>
    <property type="match status" value="1"/>
</dbReference>
<feature type="compositionally biased region" description="Polar residues" evidence="3">
    <location>
        <begin position="151"/>
        <end position="166"/>
    </location>
</feature>
<evidence type="ECO:0008006" key="8">
    <source>
        <dbReference type="Google" id="ProtNLM"/>
    </source>
</evidence>
<dbReference type="InterPro" id="IPR050502">
    <property type="entry name" value="Euk_RNA-bind_prot"/>
</dbReference>
<keyword evidence="7" id="KW-1185">Reference proteome</keyword>
<accession>A0AAD5LYF0</accession>
<dbReference type="SUPFAM" id="SSF49899">
    <property type="entry name" value="Concanavalin A-like lectins/glucanases"/>
    <property type="match status" value="1"/>
</dbReference>
<dbReference type="SMART" id="SM00360">
    <property type="entry name" value="RRM"/>
    <property type="match status" value="1"/>
</dbReference>
<dbReference type="PANTHER" id="PTHR48025:SF1">
    <property type="entry name" value="RRM DOMAIN-CONTAINING PROTEIN"/>
    <property type="match status" value="1"/>
</dbReference>
<dbReference type="EMBL" id="JAKCXM010000285">
    <property type="protein sequence ID" value="KAJ0396670.1"/>
    <property type="molecule type" value="Genomic_DNA"/>
</dbReference>
<protein>
    <recommendedName>
        <fullName evidence="8">Galectin</fullName>
    </recommendedName>
</protein>
<dbReference type="InterPro" id="IPR001079">
    <property type="entry name" value="Galectin_CRD"/>
</dbReference>
<dbReference type="Gene3D" id="3.30.70.330">
    <property type="match status" value="1"/>
</dbReference>
<dbReference type="Pfam" id="PF00076">
    <property type="entry name" value="RRM_1"/>
    <property type="match status" value="1"/>
</dbReference>
<dbReference type="PROSITE" id="PS50102">
    <property type="entry name" value="RRM"/>
    <property type="match status" value="1"/>
</dbReference>
<dbReference type="SUPFAM" id="SSF54928">
    <property type="entry name" value="RNA-binding domain, RBD"/>
    <property type="match status" value="1"/>
</dbReference>
<dbReference type="InterPro" id="IPR012677">
    <property type="entry name" value="Nucleotide-bd_a/b_plait_sf"/>
</dbReference>
<dbReference type="AlphaFoldDB" id="A0AAD5LYF0"/>
<organism evidence="6 7">
    <name type="scientific">Pythium insidiosum</name>
    <name type="common">Pythiosis disease agent</name>
    <dbReference type="NCBI Taxonomy" id="114742"/>
    <lineage>
        <taxon>Eukaryota</taxon>
        <taxon>Sar</taxon>
        <taxon>Stramenopiles</taxon>
        <taxon>Oomycota</taxon>
        <taxon>Peronosporomycetes</taxon>
        <taxon>Pythiales</taxon>
        <taxon>Pythiaceae</taxon>
        <taxon>Pythium</taxon>
    </lineage>
</organism>
<keyword evidence="1 2" id="KW-0694">RNA-binding</keyword>